<dbReference type="GO" id="GO:0030424">
    <property type="term" value="C:axon"/>
    <property type="evidence" value="ECO:0007669"/>
    <property type="project" value="UniProtKB-SubCell"/>
</dbReference>
<evidence type="ECO:0000256" key="1">
    <source>
        <dbReference type="ARBA" id="ARBA00004332"/>
    </source>
</evidence>
<dbReference type="GO" id="GO:0005247">
    <property type="term" value="F:voltage-gated chloride channel activity"/>
    <property type="evidence" value="ECO:0007669"/>
    <property type="project" value="InterPro"/>
</dbReference>
<sequence length="919" mass="100257">MRDKCPRLGGEDGHKELLAGTGGTARATSLLGPGHPPRDAPPLLFPQMYGRYTQDLGTFAKDEAARLRLQQGHGEGDTPRPRRPSELLEYTQGRCAPCRVCALQCQRFLISKVGEDWVFLILLGLVMALVSWAMDFAIATCLQAQKWMYGGLDTNVLLQYLAWVTYPTVLITFSAGFTQILAPQAVGSGIPEMKTILRGVVLKEYLTLKTFVAKVIGLTCALGSGMPLGKEGPFVHIASMCAALLSRFLSLFGGIYENEARNIEMLAAACAVGVGCCFAAPIGGVLFSIEVTSTFFAVRNYWRGFFAATFSAFIFRVLAVWNKDEETITALFKTRFRLDFPFDLQELPAFAVIGIASGFGGALFVYLNRKIVQFMRRQKTINRFLMKKRLLFPALVTLLISTLTFPPGFGQFMAGQLTQKDTLVTLFDNQTWAKQGLSDEFEYLGILEAWRHPRSNVFVTLVVFILMKFWMSALATTIPVPCGAFMPVFVIGAAFGRLVGESMAAWFPDGIHTDSNTYRIVPGGYAVVGAAALSGAVTHTVSTAVIVFELTGQISHILPVMIAVILANAVAQSLQPSLYDSIIRIKKLPYLPELGWGHHEKYNVRVEDIMVRDIRYVTLNCKYRDLQHVLHSTKMKSLPLVESAESMILLGSIERAQVGALLSHQLSPQRRLQALRQKMLAEDGHRLSDASIRFQVREAAASGDARPAWPPPPSPPPPRPPADQHGAGTTDHTGIALKSLFCGADDSSVPITLSGGGGGGGGGGFDGTLGGCVPPHAAPWHLPPPQILEWEEQQLDQLVDFSSAKIDPAPFQLVEHTSLHKTHTIFSLLGLDHAYVTSIGRLVGMVSLKELRKAIEGSLTAKGVKVRPPLASFRDSTASAGEPDTTALRQLWDRHQHHPMPREAGPGGDDEDDDTPKGQ</sequence>
<proteinExistence type="inferred from homology"/>
<dbReference type="Gene3D" id="3.10.580.10">
    <property type="entry name" value="CBS-domain"/>
    <property type="match status" value="2"/>
</dbReference>
<evidence type="ECO:0000256" key="18">
    <source>
        <dbReference type="ARBA" id="ARBA00023214"/>
    </source>
</evidence>
<evidence type="ECO:0000256" key="13">
    <source>
        <dbReference type="ARBA" id="ARBA00023018"/>
    </source>
</evidence>
<dbReference type="PRINTS" id="PR01113">
    <property type="entry name" value="CLCHANNEL2"/>
</dbReference>
<dbReference type="PRINTS" id="PR00762">
    <property type="entry name" value="CLCHANNEL"/>
</dbReference>
<feature type="transmembrane region" description="Helical" evidence="24">
    <location>
        <begin position="117"/>
        <end position="140"/>
    </location>
</feature>
<keyword evidence="6" id="KW-0813">Transport</keyword>
<feature type="transmembrane region" description="Helical" evidence="24">
    <location>
        <begin position="527"/>
        <end position="550"/>
    </location>
</feature>
<keyword evidence="19" id="KW-0628">Postsynaptic cell membrane</keyword>
<evidence type="ECO:0000256" key="6">
    <source>
        <dbReference type="ARBA" id="ARBA00022448"/>
    </source>
</evidence>
<feature type="transmembrane region" description="Helical" evidence="24">
    <location>
        <begin position="347"/>
        <end position="369"/>
    </location>
</feature>
<reference evidence="25" key="1">
    <citation type="submission" date="2025-08" db="UniProtKB">
        <authorList>
            <consortium name="Ensembl"/>
        </authorList>
    </citation>
    <scope>IDENTIFICATION</scope>
</reference>
<evidence type="ECO:0000256" key="10">
    <source>
        <dbReference type="ARBA" id="ARBA00022737"/>
    </source>
</evidence>
<protein>
    <recommendedName>
        <fullName evidence="5">Chloride channel protein 2</fullName>
    </recommendedName>
</protein>
<keyword evidence="8" id="KW-0597">Phosphoprotein</keyword>
<gene>
    <name evidence="25" type="primary">CLCN2</name>
</gene>
<evidence type="ECO:0000256" key="3">
    <source>
        <dbReference type="ARBA" id="ARBA00004554"/>
    </source>
</evidence>
<evidence type="ECO:0000256" key="4">
    <source>
        <dbReference type="ARBA" id="ARBA00005423"/>
    </source>
</evidence>
<keyword evidence="17" id="KW-0869">Chloride channel</keyword>
<evidence type="ECO:0000313" key="26">
    <source>
        <dbReference type="Proteomes" id="UP000472275"/>
    </source>
</evidence>
<keyword evidence="11" id="KW-0407">Ion channel</keyword>
<accession>A0A663DWL0</accession>
<dbReference type="FunFam" id="1.10.3080.10:FF:000002">
    <property type="entry name" value="Chloride channel 2c"/>
    <property type="match status" value="1"/>
</dbReference>
<evidence type="ECO:0000256" key="12">
    <source>
        <dbReference type="ARBA" id="ARBA00022989"/>
    </source>
</evidence>
<dbReference type="InterPro" id="IPR014743">
    <property type="entry name" value="Cl-channel_core"/>
</dbReference>
<feature type="region of interest" description="Disordered" evidence="23">
    <location>
        <begin position="873"/>
        <end position="919"/>
    </location>
</feature>
<dbReference type="Gene3D" id="1.10.3080.10">
    <property type="entry name" value="Clc chloride channel"/>
    <property type="match status" value="1"/>
</dbReference>
<evidence type="ECO:0000256" key="2">
    <source>
        <dbReference type="ARBA" id="ARBA00004489"/>
    </source>
</evidence>
<keyword evidence="12 24" id="KW-1133">Transmembrane helix</keyword>
<dbReference type="InterPro" id="IPR001807">
    <property type="entry name" value="ClC"/>
</dbReference>
<evidence type="ECO:0000256" key="24">
    <source>
        <dbReference type="SAM" id="Phobius"/>
    </source>
</evidence>
<keyword evidence="13" id="KW-0770">Synapse</keyword>
<dbReference type="Ensembl" id="ENSACCT00020004345.1">
    <property type="protein sequence ID" value="ENSACCP00020004176.1"/>
    <property type="gene ID" value="ENSACCG00020002611.1"/>
</dbReference>
<keyword evidence="9 24" id="KW-0812">Transmembrane</keyword>
<keyword evidence="11" id="KW-0851">Voltage-gated channel</keyword>
<dbReference type="GeneTree" id="ENSGT00940000155439"/>
<reference evidence="25" key="2">
    <citation type="submission" date="2025-09" db="UniProtKB">
        <authorList>
            <consortium name="Ensembl"/>
        </authorList>
    </citation>
    <scope>IDENTIFICATION</scope>
</reference>
<feature type="transmembrane region" description="Helical" evidence="24">
    <location>
        <begin position="301"/>
        <end position="321"/>
    </location>
</feature>
<organism evidence="25 26">
    <name type="scientific">Aquila chrysaetos chrysaetos</name>
    <dbReference type="NCBI Taxonomy" id="223781"/>
    <lineage>
        <taxon>Eukaryota</taxon>
        <taxon>Metazoa</taxon>
        <taxon>Chordata</taxon>
        <taxon>Craniata</taxon>
        <taxon>Vertebrata</taxon>
        <taxon>Euteleostomi</taxon>
        <taxon>Archelosauria</taxon>
        <taxon>Archosauria</taxon>
        <taxon>Dinosauria</taxon>
        <taxon>Saurischia</taxon>
        <taxon>Theropoda</taxon>
        <taxon>Coelurosauria</taxon>
        <taxon>Aves</taxon>
        <taxon>Neognathae</taxon>
        <taxon>Neoaves</taxon>
        <taxon>Telluraves</taxon>
        <taxon>Accipitrimorphae</taxon>
        <taxon>Accipitriformes</taxon>
        <taxon>Accipitridae</taxon>
        <taxon>Accipitrinae</taxon>
        <taxon>Aquila</taxon>
    </lineage>
</organism>
<evidence type="ECO:0000256" key="8">
    <source>
        <dbReference type="ARBA" id="ARBA00022553"/>
    </source>
</evidence>
<dbReference type="AlphaFoldDB" id="A0A663DWL0"/>
<dbReference type="SUPFAM" id="SSF54631">
    <property type="entry name" value="CBS-domain pair"/>
    <property type="match status" value="1"/>
</dbReference>
<feature type="compositionally biased region" description="Pro residues" evidence="23">
    <location>
        <begin position="708"/>
        <end position="721"/>
    </location>
</feature>
<dbReference type="SUPFAM" id="SSF81340">
    <property type="entry name" value="Clc chloride channel"/>
    <property type="match status" value="1"/>
</dbReference>
<keyword evidence="10" id="KW-0677">Repeat</keyword>
<dbReference type="PANTHER" id="PTHR45720">
    <property type="entry name" value="CHLORIDE CHANNEL PROTEIN 2"/>
    <property type="match status" value="1"/>
</dbReference>
<keyword evidence="16 24" id="KW-0472">Membrane</keyword>
<evidence type="ECO:0000313" key="25">
    <source>
        <dbReference type="Ensembl" id="ENSACCP00020004176.1"/>
    </source>
</evidence>
<evidence type="ECO:0000256" key="5">
    <source>
        <dbReference type="ARBA" id="ARBA00017377"/>
    </source>
</evidence>
<keyword evidence="20" id="KW-0966">Cell projection</keyword>
<feature type="transmembrane region" description="Helical" evidence="24">
    <location>
        <begin position="265"/>
        <end position="289"/>
    </location>
</feature>
<feature type="transmembrane region" description="Helical" evidence="24">
    <location>
        <begin position="234"/>
        <end position="253"/>
    </location>
</feature>
<comment type="catalytic activity">
    <reaction evidence="21">
        <text>thiocyanate(in) = thiocyanate(out)</text>
        <dbReference type="Rhea" id="RHEA:75347"/>
        <dbReference type="ChEBI" id="CHEBI:18022"/>
    </reaction>
</comment>
<comment type="subunit">
    <text evidence="22">Homodimer. Interacts with auxiliary subunit HEPACAM.</text>
</comment>
<evidence type="ECO:0000256" key="16">
    <source>
        <dbReference type="ARBA" id="ARBA00023136"/>
    </source>
</evidence>
<evidence type="ECO:0000256" key="15">
    <source>
        <dbReference type="ARBA" id="ARBA00023122"/>
    </source>
</evidence>
<dbReference type="CDD" id="cd04591">
    <property type="entry name" value="CBS_pair_voltage-gated_CLC_euk_bac"/>
    <property type="match status" value="1"/>
</dbReference>
<keyword evidence="14" id="KW-0406">Ion transport</keyword>
<evidence type="ECO:0000256" key="19">
    <source>
        <dbReference type="ARBA" id="ARBA00023257"/>
    </source>
</evidence>
<evidence type="ECO:0000256" key="22">
    <source>
        <dbReference type="ARBA" id="ARBA00046437"/>
    </source>
</evidence>
<dbReference type="CDD" id="cd03683">
    <property type="entry name" value="ClC_1_like"/>
    <property type="match status" value="1"/>
</dbReference>
<keyword evidence="18" id="KW-0868">Chloride</keyword>
<evidence type="ECO:0000256" key="14">
    <source>
        <dbReference type="ARBA" id="ARBA00023065"/>
    </source>
</evidence>
<dbReference type="Pfam" id="PF00654">
    <property type="entry name" value="Voltage_CLC"/>
    <property type="match status" value="1"/>
</dbReference>
<dbReference type="FunFam" id="3.10.580.10:FF:000102">
    <property type="entry name" value="Chloride channel, voltage-sensitive 2a"/>
    <property type="match status" value="1"/>
</dbReference>
<dbReference type="Proteomes" id="UP000472275">
    <property type="component" value="Chromosome 10"/>
</dbReference>
<evidence type="ECO:0000256" key="17">
    <source>
        <dbReference type="ARBA" id="ARBA00023173"/>
    </source>
</evidence>
<evidence type="ECO:0000256" key="7">
    <source>
        <dbReference type="ARBA" id="ARBA00022475"/>
    </source>
</evidence>
<evidence type="ECO:0000256" key="21">
    <source>
        <dbReference type="ARBA" id="ARBA00036895"/>
    </source>
</evidence>
<feature type="transmembrane region" description="Helical" evidence="24">
    <location>
        <begin position="160"/>
        <end position="182"/>
    </location>
</feature>
<dbReference type="InterPro" id="IPR046342">
    <property type="entry name" value="CBS_dom_sf"/>
</dbReference>
<feature type="compositionally biased region" description="Basic and acidic residues" evidence="23">
    <location>
        <begin position="1"/>
        <end position="17"/>
    </location>
</feature>
<feature type="region of interest" description="Disordered" evidence="23">
    <location>
        <begin position="700"/>
        <end position="730"/>
    </location>
</feature>
<dbReference type="GO" id="GO:0032591">
    <property type="term" value="C:dendritic spine membrane"/>
    <property type="evidence" value="ECO:0007669"/>
    <property type="project" value="UniProtKB-SubCell"/>
</dbReference>
<feature type="compositionally biased region" description="Acidic residues" evidence="23">
    <location>
        <begin position="908"/>
        <end position="919"/>
    </location>
</feature>
<feature type="transmembrane region" description="Helical" evidence="24">
    <location>
        <begin position="390"/>
        <end position="409"/>
    </location>
</feature>
<feature type="region of interest" description="Disordered" evidence="23">
    <location>
        <begin position="1"/>
        <end position="43"/>
    </location>
</feature>
<keyword evidence="15" id="KW-0129">CBS domain</keyword>
<dbReference type="GO" id="GO:0034707">
    <property type="term" value="C:chloride channel complex"/>
    <property type="evidence" value="ECO:0007669"/>
    <property type="project" value="UniProtKB-KW"/>
</dbReference>
<dbReference type="GO" id="GO:0016323">
    <property type="term" value="C:basolateral plasma membrane"/>
    <property type="evidence" value="ECO:0007669"/>
    <property type="project" value="UniProtKB-SubCell"/>
</dbReference>
<feature type="transmembrane region" description="Helical" evidence="24">
    <location>
        <begin position="485"/>
        <end position="507"/>
    </location>
</feature>
<evidence type="ECO:0000256" key="9">
    <source>
        <dbReference type="ARBA" id="ARBA00022692"/>
    </source>
</evidence>
<dbReference type="PANTHER" id="PTHR45720:SF6">
    <property type="entry name" value="CHLORIDE CHANNEL PROTEIN 2"/>
    <property type="match status" value="1"/>
</dbReference>
<evidence type="ECO:0000256" key="23">
    <source>
        <dbReference type="SAM" id="MobiDB-lite"/>
    </source>
</evidence>
<comment type="similarity">
    <text evidence="4">Belongs to the chloride channel (TC 2.A.49) family. ClC-2/CLCN2 subfamily.</text>
</comment>
<evidence type="ECO:0000256" key="11">
    <source>
        <dbReference type="ARBA" id="ARBA00022882"/>
    </source>
</evidence>
<evidence type="ECO:0000256" key="20">
    <source>
        <dbReference type="ARBA" id="ARBA00023273"/>
    </source>
</evidence>
<comment type="subcellular location">
    <subcellularLocation>
        <location evidence="3">Basolateral cell membrane</location>
        <topology evidence="3">Multi-pass membrane protein</topology>
    </subcellularLocation>
    <subcellularLocation>
        <location evidence="2">Cell projection</location>
        <location evidence="2">Axon</location>
    </subcellularLocation>
    <subcellularLocation>
        <location evidence="1">Cell projection</location>
        <location evidence="1">Dendritic spine membrane</location>
        <topology evidence="1">Multi-pass membrane protein</topology>
    </subcellularLocation>
</comment>
<name>A0A663DWL0_AQUCH</name>
<dbReference type="InterPro" id="IPR002244">
    <property type="entry name" value="Cl-channel-2"/>
</dbReference>
<dbReference type="InterPro" id="IPR050970">
    <property type="entry name" value="Cl_channel_volt-gated"/>
</dbReference>
<keyword evidence="7" id="KW-1003">Cell membrane</keyword>
<keyword evidence="26" id="KW-1185">Reference proteome</keyword>